<dbReference type="STRING" id="331113.SNE_A11190"/>
<feature type="compositionally biased region" description="Basic and acidic residues" evidence="1">
    <location>
        <begin position="93"/>
        <end position="112"/>
    </location>
</feature>
<accession>F8L878</accession>
<evidence type="ECO:0000313" key="4">
    <source>
        <dbReference type="Proteomes" id="UP000000496"/>
    </source>
</evidence>
<keyword evidence="2" id="KW-0472">Membrane</keyword>
<dbReference type="EMBL" id="FR872582">
    <property type="protein sequence ID" value="CCB88996.1"/>
    <property type="molecule type" value="Genomic_DNA"/>
</dbReference>
<evidence type="ECO:0000256" key="1">
    <source>
        <dbReference type="SAM" id="MobiDB-lite"/>
    </source>
</evidence>
<protein>
    <submittedName>
        <fullName evidence="3">Uncharacterized protein</fullName>
    </submittedName>
</protein>
<dbReference type="HOGENOM" id="CLU_441371_0_0_0"/>
<dbReference type="AlphaFoldDB" id="F8L878"/>
<sequence>MSEGWGFAGAGRLASSVYQKGYSFIASLGGSLLPFFFTQNFQNPSVGTNDGQSDSVLKNRSLHVRTSTSSDLRLVSGLKDQPELMIDESQTGESERILPKPAVKRGEGDNPKSDGPTLLETAVKTDRVAQKEMKEPWWLITGPSNEFIYATSDISSLYRMVHGVQLAVTNQPTPPGDTALGITSAASILTGYVAGCRGYVQDREASKIGDFWGQVSGKVTMARGAFETTYGAAMLPTRILSLVAASNGSQSVAQAAAVSGNVASALGGVMYLLLAIPCAISVGKGIQFKVGLNEAMNDPEFKTESEKLRGGIDYIMGKLVLNRDDRRELATKVACDPSIWDGENVTPVDISAADEKLLSQGDKDYIQGFAGAYGKKHDYSEFTIAQIGEHIKSAFINGKKLKEAELGRMADPATVKLVKDELEKPKAEQLLERLLDPNDKTAVQDAEAFLNQVNKNANFNIAMNATILILCILGAVAFFAGMAVTGGGLGIALSVIWVVVSIGMLAVDGYYLWQAYKSGDPKFGDKVMMSLMGLFMTASVMTAVFSGGLVPLIAAGVIGLMWAGTGIYSYYRWSKEPVDEEKTDKVAQEKIALLKEEERRLLAEKEHRRLEENLKEKLA</sequence>
<keyword evidence="2" id="KW-0812">Transmembrane</keyword>
<name>F8L878_SIMNZ</name>
<feature type="transmembrane region" description="Helical" evidence="2">
    <location>
        <begin position="489"/>
        <end position="507"/>
    </location>
</feature>
<evidence type="ECO:0000313" key="3">
    <source>
        <dbReference type="EMBL" id="CCB88996.1"/>
    </source>
</evidence>
<gene>
    <name evidence="3" type="ordered locus">SNE_A11190</name>
</gene>
<reference key="1">
    <citation type="journal article" date="2011" name="Mol. Biol. Evol.">
        <title>Unity in variety -- the pan-genome of the Chlamydiae.</title>
        <authorList>
            <person name="Collingro A."/>
            <person name="Tischler P."/>
            <person name="Weinmaier T."/>
            <person name="Penz T."/>
            <person name="Heinz E."/>
            <person name="Brunham R.C."/>
            <person name="Read T.D."/>
            <person name="Bavoil P.M."/>
            <person name="Sachse K."/>
            <person name="Kahane S."/>
            <person name="Friedman M.G."/>
            <person name="Rattei T."/>
            <person name="Myers G.S.A."/>
            <person name="Horn M."/>
        </authorList>
    </citation>
    <scope>NUCLEOTIDE SEQUENCE</scope>
    <source>
        <strain>Z</strain>
    </source>
</reference>
<dbReference type="Proteomes" id="UP000000496">
    <property type="component" value="Chromosome gsn.131"/>
</dbReference>
<keyword evidence="2" id="KW-1133">Transmembrane helix</keyword>
<keyword evidence="4" id="KW-1185">Reference proteome</keyword>
<proteinExistence type="predicted"/>
<evidence type="ECO:0000256" key="2">
    <source>
        <dbReference type="SAM" id="Phobius"/>
    </source>
</evidence>
<organism evidence="3 4">
    <name type="scientific">Simkania negevensis (strain ATCC VR-1471 / DSM 27360 / Z)</name>
    <dbReference type="NCBI Taxonomy" id="331113"/>
    <lineage>
        <taxon>Bacteria</taxon>
        <taxon>Pseudomonadati</taxon>
        <taxon>Chlamydiota</taxon>
        <taxon>Chlamydiia</taxon>
        <taxon>Parachlamydiales</taxon>
        <taxon>Simkaniaceae</taxon>
        <taxon>Simkania</taxon>
    </lineage>
</organism>
<feature type="region of interest" description="Disordered" evidence="1">
    <location>
        <begin position="83"/>
        <end position="118"/>
    </location>
</feature>
<dbReference type="KEGG" id="sng:SNE_A11190"/>
<reference evidence="3 4" key="2">
    <citation type="journal article" date="2011" name="Mol. Biol. Evol.">
        <title>Unity in variety--the pan-genome of the Chlamydiae.</title>
        <authorList>
            <person name="Collingro A."/>
            <person name="Tischler P."/>
            <person name="Weinmaier T."/>
            <person name="Penz T."/>
            <person name="Heinz E."/>
            <person name="Brunham R.C."/>
            <person name="Read T.D."/>
            <person name="Bavoil P.M."/>
            <person name="Sachse K."/>
            <person name="Kahane S."/>
            <person name="Friedman M.G."/>
            <person name="Rattei T."/>
            <person name="Myers G.S."/>
            <person name="Horn M."/>
        </authorList>
    </citation>
    <scope>NUCLEOTIDE SEQUENCE [LARGE SCALE GENOMIC DNA]</scope>
    <source>
        <strain evidence="4">ATCC VR-1471 / Z</strain>
    </source>
</reference>
<feature type="transmembrane region" description="Helical" evidence="2">
    <location>
        <begin position="461"/>
        <end position="483"/>
    </location>
</feature>